<dbReference type="GO" id="GO:0000796">
    <property type="term" value="C:condensin complex"/>
    <property type="evidence" value="ECO:0007669"/>
    <property type="project" value="TreeGrafter"/>
</dbReference>
<gene>
    <name evidence="3" type="ORF">LTR97_009458</name>
</gene>
<dbReference type="AlphaFoldDB" id="A0AAN7W3M8"/>
<feature type="compositionally biased region" description="Basic and acidic residues" evidence="2">
    <location>
        <begin position="455"/>
        <end position="466"/>
    </location>
</feature>
<evidence type="ECO:0000256" key="1">
    <source>
        <dbReference type="SAM" id="Coils"/>
    </source>
</evidence>
<dbReference type="PANTHER" id="PTHR43941:SF1">
    <property type="entry name" value="STRUCTURAL MAINTENANCE OF CHROMOSOMES PROTEIN 2"/>
    <property type="match status" value="1"/>
</dbReference>
<feature type="region of interest" description="Disordered" evidence="2">
    <location>
        <begin position="453"/>
        <end position="487"/>
    </location>
</feature>
<feature type="compositionally biased region" description="Low complexity" evidence="2">
    <location>
        <begin position="467"/>
        <end position="481"/>
    </location>
</feature>
<accession>A0AAN7W3M8</accession>
<comment type="caution">
    <text evidence="3">The sequence shown here is derived from an EMBL/GenBank/DDBJ whole genome shotgun (WGS) entry which is preliminary data.</text>
</comment>
<feature type="region of interest" description="Disordered" evidence="2">
    <location>
        <begin position="1"/>
        <end position="274"/>
    </location>
</feature>
<dbReference type="GO" id="GO:0000793">
    <property type="term" value="C:condensed chromosome"/>
    <property type="evidence" value="ECO:0007669"/>
    <property type="project" value="TreeGrafter"/>
</dbReference>
<sequence length="761" mass="86407">MTSMQSSPPMRAWDRPTSPADTQYSLDLGALGLESHDNETSPIPKQHVDRVLSEDIDGPSDFTLNMVGWMKGGTLGKGTARSAKSGLQTWKEQEARQQGNDGKDGEHLEVPQSPLEDEHTSATSNHTPDHSPPKDSPWHERPPFREQQQDEVHGNDESEWDPYAPTGTPQVPAHKHFLQPTVEDYNSEFTPARMPSASANAPSLRITTNSAPRSKPASPQHSEPSSPGRPSSETLSPIRSPERSPVLQRSHPARVSSPYTEPERYRELEHQLQQLQERCRQLESLNSALRQALDEEQRVRRQEKAAHEKYMMEARNRESTLTRSRMEASRSVSDLRQEFSEQKERLSALQRQLEKQGQHVEDSERQTENEISKLRDELDTQRENSERHMQEMKRELELAVRGKESSEETARQHREELEDFRDSEAAEMEQLRHELQQARSTIVKLEGQAETASVEADRLHSAKEQAEQSARAARDATAAQQLEHDEQTVKLTTDHSRAVQHADELQQQVTDLQQQLKHNSQTIALTSERKRTLLHTEPLEKQIKGLQQQLKMEQSSHAEELKQAKSDLKRIFTKAAASVDTAKSRLEEQRIKINEAIVERDQARDALEELEGKLRTDESEIRELRTDLETAKATLQNTRAANTGFQQKHAVTASGSVKFADKLEEEEEKSATPGATTGSVDNSELEALREREAELRTKLAEVQYWSKKKSLTLMHIWGAEEFGVTVPQKYRFTHVKRAPKPPGLAAQRRLVGLEDDVTLLE</sequence>
<dbReference type="GO" id="GO:0000785">
    <property type="term" value="C:chromatin"/>
    <property type="evidence" value="ECO:0007669"/>
    <property type="project" value="TreeGrafter"/>
</dbReference>
<dbReference type="EMBL" id="JAVRQU010000015">
    <property type="protein sequence ID" value="KAK5694867.1"/>
    <property type="molecule type" value="Genomic_DNA"/>
</dbReference>
<feature type="compositionally biased region" description="Basic and acidic residues" evidence="2">
    <location>
        <begin position="91"/>
        <end position="109"/>
    </location>
</feature>
<feature type="compositionally biased region" description="Basic and acidic residues" evidence="2">
    <location>
        <begin position="261"/>
        <end position="270"/>
    </location>
</feature>
<feature type="compositionally biased region" description="Polar residues" evidence="2">
    <location>
        <begin position="197"/>
        <end position="221"/>
    </location>
</feature>
<reference evidence="3" key="1">
    <citation type="submission" date="2023-08" db="EMBL/GenBank/DDBJ databases">
        <title>Black Yeasts Isolated from many extreme environments.</title>
        <authorList>
            <person name="Coleine C."/>
            <person name="Stajich J.E."/>
            <person name="Selbmann L."/>
        </authorList>
    </citation>
    <scope>NUCLEOTIDE SEQUENCE</scope>
    <source>
        <strain evidence="3">CCFEE 5810</strain>
    </source>
</reference>
<keyword evidence="1" id="KW-0175">Coiled coil</keyword>
<proteinExistence type="predicted"/>
<dbReference type="Proteomes" id="UP001310594">
    <property type="component" value="Unassembled WGS sequence"/>
</dbReference>
<dbReference type="GO" id="GO:0003682">
    <property type="term" value="F:chromatin binding"/>
    <property type="evidence" value="ECO:0007669"/>
    <property type="project" value="TreeGrafter"/>
</dbReference>
<feature type="compositionally biased region" description="Low complexity" evidence="2">
    <location>
        <begin position="222"/>
        <end position="233"/>
    </location>
</feature>
<feature type="coiled-coil region" evidence="1">
    <location>
        <begin position="579"/>
        <end position="641"/>
    </location>
</feature>
<dbReference type="GO" id="GO:0007076">
    <property type="term" value="P:mitotic chromosome condensation"/>
    <property type="evidence" value="ECO:0007669"/>
    <property type="project" value="TreeGrafter"/>
</dbReference>
<feature type="compositionally biased region" description="Basic and acidic residues" evidence="2">
    <location>
        <begin position="127"/>
        <end position="156"/>
    </location>
</feature>
<evidence type="ECO:0000313" key="4">
    <source>
        <dbReference type="Proteomes" id="UP001310594"/>
    </source>
</evidence>
<dbReference type="PANTHER" id="PTHR43941">
    <property type="entry name" value="STRUCTURAL MAINTENANCE OF CHROMOSOMES PROTEIN 2"/>
    <property type="match status" value="1"/>
</dbReference>
<evidence type="ECO:0000313" key="3">
    <source>
        <dbReference type="EMBL" id="KAK5694867.1"/>
    </source>
</evidence>
<feature type="region of interest" description="Disordered" evidence="2">
    <location>
        <begin position="293"/>
        <end position="419"/>
    </location>
</feature>
<protein>
    <submittedName>
        <fullName evidence="3">Uncharacterized protein</fullName>
    </submittedName>
</protein>
<name>A0AAN7W3M8_9PEZI</name>
<evidence type="ECO:0000256" key="2">
    <source>
        <dbReference type="SAM" id="MobiDB-lite"/>
    </source>
</evidence>
<organism evidence="3 4">
    <name type="scientific">Elasticomyces elasticus</name>
    <dbReference type="NCBI Taxonomy" id="574655"/>
    <lineage>
        <taxon>Eukaryota</taxon>
        <taxon>Fungi</taxon>
        <taxon>Dikarya</taxon>
        <taxon>Ascomycota</taxon>
        <taxon>Pezizomycotina</taxon>
        <taxon>Dothideomycetes</taxon>
        <taxon>Dothideomycetidae</taxon>
        <taxon>Mycosphaerellales</taxon>
        <taxon>Teratosphaeriaceae</taxon>
        <taxon>Elasticomyces</taxon>
    </lineage>
</organism>